<evidence type="ECO:0000256" key="5">
    <source>
        <dbReference type="ARBA" id="ARBA00023015"/>
    </source>
</evidence>
<dbReference type="PRINTS" id="PR00398">
    <property type="entry name" value="STRDHORMONER"/>
</dbReference>
<gene>
    <name evidence="13" type="ORF">Ocin01_14770</name>
</gene>
<keyword evidence="14" id="KW-1185">Reference proteome</keyword>
<accession>A0A1D2MG73</accession>
<keyword evidence="8 10" id="KW-0675">Receptor</keyword>
<dbReference type="OMA" id="NHINSKY"/>
<evidence type="ECO:0000256" key="9">
    <source>
        <dbReference type="ARBA" id="ARBA00023242"/>
    </source>
</evidence>
<organism evidence="13 14">
    <name type="scientific">Orchesella cincta</name>
    <name type="common">Springtail</name>
    <name type="synonym">Podura cincta</name>
    <dbReference type="NCBI Taxonomy" id="48709"/>
    <lineage>
        <taxon>Eukaryota</taxon>
        <taxon>Metazoa</taxon>
        <taxon>Ecdysozoa</taxon>
        <taxon>Arthropoda</taxon>
        <taxon>Hexapoda</taxon>
        <taxon>Collembola</taxon>
        <taxon>Entomobryomorpha</taxon>
        <taxon>Entomobryoidea</taxon>
        <taxon>Orchesellidae</taxon>
        <taxon>Orchesellinae</taxon>
        <taxon>Orchesella</taxon>
    </lineage>
</organism>
<dbReference type="STRING" id="48709.A0A1D2MG73"/>
<dbReference type="InterPro" id="IPR013088">
    <property type="entry name" value="Znf_NHR/GATA"/>
</dbReference>
<dbReference type="PANTHER" id="PTHR24083">
    <property type="entry name" value="NUCLEAR HORMONE RECEPTOR"/>
    <property type="match status" value="1"/>
</dbReference>
<evidence type="ECO:0000256" key="8">
    <source>
        <dbReference type="ARBA" id="ARBA00023170"/>
    </source>
</evidence>
<dbReference type="GO" id="GO:0008270">
    <property type="term" value="F:zinc ion binding"/>
    <property type="evidence" value="ECO:0007669"/>
    <property type="project" value="UniProtKB-KW"/>
</dbReference>
<evidence type="ECO:0000256" key="7">
    <source>
        <dbReference type="ARBA" id="ARBA00023163"/>
    </source>
</evidence>
<keyword evidence="3 10" id="KW-0863">Zinc-finger</keyword>
<dbReference type="PROSITE" id="PS00031">
    <property type="entry name" value="NUCLEAR_REC_DBD_1"/>
    <property type="match status" value="1"/>
</dbReference>
<evidence type="ECO:0000256" key="6">
    <source>
        <dbReference type="ARBA" id="ARBA00023125"/>
    </source>
</evidence>
<dbReference type="SMART" id="SM00399">
    <property type="entry name" value="ZnF_C4"/>
    <property type="match status" value="1"/>
</dbReference>
<evidence type="ECO:0000256" key="3">
    <source>
        <dbReference type="ARBA" id="ARBA00022771"/>
    </source>
</evidence>
<reference evidence="13 14" key="1">
    <citation type="journal article" date="2016" name="Genome Biol. Evol.">
        <title>Gene Family Evolution Reflects Adaptation to Soil Environmental Stressors in the Genome of the Collembolan Orchesella cincta.</title>
        <authorList>
            <person name="Faddeeva-Vakhrusheva A."/>
            <person name="Derks M.F."/>
            <person name="Anvar S.Y."/>
            <person name="Agamennone V."/>
            <person name="Suring W."/>
            <person name="Smit S."/>
            <person name="van Straalen N.M."/>
            <person name="Roelofs D."/>
        </authorList>
    </citation>
    <scope>NUCLEOTIDE SEQUENCE [LARGE SCALE GENOMIC DNA]</scope>
    <source>
        <tissue evidence="13">Mixed pool</tissue>
    </source>
</reference>
<feature type="domain" description="NR LBD" evidence="12">
    <location>
        <begin position="169"/>
        <end position="400"/>
    </location>
</feature>
<dbReference type="Proteomes" id="UP000094527">
    <property type="component" value="Unassembled WGS sequence"/>
</dbReference>
<dbReference type="InterPro" id="IPR035500">
    <property type="entry name" value="NHR-like_dom_sf"/>
</dbReference>
<dbReference type="AlphaFoldDB" id="A0A1D2MG73"/>
<dbReference type="InterPro" id="IPR001628">
    <property type="entry name" value="Znf_hrmn_rcpt"/>
</dbReference>
<proteinExistence type="inferred from homology"/>
<feature type="non-terminal residue" evidence="13">
    <location>
        <position position="408"/>
    </location>
</feature>
<keyword evidence="2 10" id="KW-0479">Metal-binding</keyword>
<dbReference type="InterPro" id="IPR000536">
    <property type="entry name" value="Nucl_hrmn_rcpt_lig-bd"/>
</dbReference>
<comment type="subcellular location">
    <subcellularLocation>
        <location evidence="1 10">Nucleus</location>
    </subcellularLocation>
</comment>
<evidence type="ECO:0000256" key="1">
    <source>
        <dbReference type="ARBA" id="ARBA00004123"/>
    </source>
</evidence>
<dbReference type="PROSITE" id="PS51843">
    <property type="entry name" value="NR_LBD"/>
    <property type="match status" value="1"/>
</dbReference>
<dbReference type="SUPFAM" id="SSF48508">
    <property type="entry name" value="Nuclear receptor ligand-binding domain"/>
    <property type="match status" value="1"/>
</dbReference>
<dbReference type="Pfam" id="PF00105">
    <property type="entry name" value="zf-C4"/>
    <property type="match status" value="1"/>
</dbReference>
<dbReference type="CDD" id="cd06916">
    <property type="entry name" value="NR_DBD_like"/>
    <property type="match status" value="1"/>
</dbReference>
<evidence type="ECO:0000256" key="2">
    <source>
        <dbReference type="ARBA" id="ARBA00022723"/>
    </source>
</evidence>
<dbReference type="InterPro" id="IPR001723">
    <property type="entry name" value="Nuclear_hrmn_rcpt"/>
</dbReference>
<dbReference type="EMBL" id="LJIJ01001380">
    <property type="protein sequence ID" value="ODM91911.1"/>
    <property type="molecule type" value="Genomic_DNA"/>
</dbReference>
<name>A0A1D2MG73_ORCCI</name>
<evidence type="ECO:0000256" key="4">
    <source>
        <dbReference type="ARBA" id="ARBA00022833"/>
    </source>
</evidence>
<dbReference type="PRINTS" id="PR00047">
    <property type="entry name" value="STROIDFINGER"/>
</dbReference>
<evidence type="ECO:0000259" key="12">
    <source>
        <dbReference type="PROSITE" id="PS51843"/>
    </source>
</evidence>
<protein>
    <submittedName>
        <fullName evidence="13">Nuclear receptor subfamily 2 group E member 1</fullName>
    </submittedName>
</protein>
<dbReference type="Pfam" id="PF00104">
    <property type="entry name" value="Hormone_recep"/>
    <property type="match status" value="1"/>
</dbReference>
<evidence type="ECO:0000313" key="13">
    <source>
        <dbReference type="EMBL" id="ODM91911.1"/>
    </source>
</evidence>
<keyword evidence="9 10" id="KW-0539">Nucleus</keyword>
<keyword evidence="4 10" id="KW-0862">Zinc</keyword>
<dbReference type="GO" id="GO:0005634">
    <property type="term" value="C:nucleus"/>
    <property type="evidence" value="ECO:0007669"/>
    <property type="project" value="UniProtKB-SubCell"/>
</dbReference>
<dbReference type="Gene3D" id="1.10.565.10">
    <property type="entry name" value="Retinoid X Receptor"/>
    <property type="match status" value="1"/>
</dbReference>
<evidence type="ECO:0000256" key="10">
    <source>
        <dbReference type="RuleBase" id="RU004334"/>
    </source>
</evidence>
<sequence>MERHHLVVDLEKDLLGEPQVFSKVVTGSADFEGGARTGPNLGLSIESCLICGDKASGRNYGVISCEGCKGFFKRSIRKDSNYSCLRESDCEVTKYFRNRCQYCRLKKCLRMGMSRKCEFEWGPRCSSKKKIEGIQIQPSNSTELLKAMEIFCDVGIVDTRCSQLFSDIDLNAVIPDRCIKFQLIQPEVGVQNRINSNPKMELVCEKASRLLFMTFHWAISLPAFQALSFDLQVTALKMSWSELFMLGLAQSQNVMRMKEVSDAFVLEFQSNLNKLILRSKQLKKMDQFVQPVLKLNMDDFEFAAVKALALFSPGRLFDFDALVINSLKELQTLIRYQLSNHINSKYVDLEFDNEARLANILLLLPQLRNFNSTCVEQVFFAPILDERSIDSIIARVVKMELEFRAPEA</sequence>
<dbReference type="Gene3D" id="3.30.50.10">
    <property type="entry name" value="Erythroid Transcription Factor GATA-1, subunit A"/>
    <property type="match status" value="1"/>
</dbReference>
<dbReference type="PROSITE" id="PS51030">
    <property type="entry name" value="NUCLEAR_REC_DBD_2"/>
    <property type="match status" value="1"/>
</dbReference>
<dbReference type="GO" id="GO:0003700">
    <property type="term" value="F:DNA-binding transcription factor activity"/>
    <property type="evidence" value="ECO:0007669"/>
    <property type="project" value="InterPro"/>
</dbReference>
<dbReference type="SMART" id="SM00430">
    <property type="entry name" value="HOLI"/>
    <property type="match status" value="1"/>
</dbReference>
<dbReference type="InterPro" id="IPR050274">
    <property type="entry name" value="Nuclear_hormone_rcpt_NR2"/>
</dbReference>
<feature type="domain" description="Nuclear receptor" evidence="11">
    <location>
        <begin position="45"/>
        <end position="120"/>
    </location>
</feature>
<keyword evidence="7 10" id="KW-0804">Transcription</keyword>
<dbReference type="SUPFAM" id="SSF57716">
    <property type="entry name" value="Glucocorticoid receptor-like (DNA-binding domain)"/>
    <property type="match status" value="1"/>
</dbReference>
<evidence type="ECO:0000313" key="14">
    <source>
        <dbReference type="Proteomes" id="UP000094527"/>
    </source>
</evidence>
<comment type="caution">
    <text evidence="13">The sequence shown here is derived from an EMBL/GenBank/DDBJ whole genome shotgun (WGS) entry which is preliminary data.</text>
</comment>
<dbReference type="OrthoDB" id="40902at2759"/>
<keyword evidence="6 10" id="KW-0238">DNA-binding</keyword>
<dbReference type="GO" id="GO:0043565">
    <property type="term" value="F:sequence-specific DNA binding"/>
    <property type="evidence" value="ECO:0007669"/>
    <property type="project" value="InterPro"/>
</dbReference>
<evidence type="ECO:0000259" key="11">
    <source>
        <dbReference type="PROSITE" id="PS51030"/>
    </source>
</evidence>
<keyword evidence="5 10" id="KW-0805">Transcription regulation</keyword>
<comment type="similarity">
    <text evidence="10">Belongs to the nuclear hormone receptor family.</text>
</comment>